<dbReference type="InterPro" id="IPR001283">
    <property type="entry name" value="CRISP-related"/>
</dbReference>
<dbReference type="PANTHER" id="PTHR10334">
    <property type="entry name" value="CYSTEINE-RICH SECRETORY PROTEIN-RELATED"/>
    <property type="match status" value="1"/>
</dbReference>
<protein>
    <submittedName>
        <fullName evidence="4">SCP domain-containing protein</fullName>
    </submittedName>
</protein>
<organism evidence="3 4">
    <name type="scientific">Toxocara canis</name>
    <name type="common">Canine roundworm</name>
    <dbReference type="NCBI Taxonomy" id="6265"/>
    <lineage>
        <taxon>Eukaryota</taxon>
        <taxon>Metazoa</taxon>
        <taxon>Ecdysozoa</taxon>
        <taxon>Nematoda</taxon>
        <taxon>Chromadorea</taxon>
        <taxon>Rhabditida</taxon>
        <taxon>Spirurina</taxon>
        <taxon>Ascaridomorpha</taxon>
        <taxon>Ascaridoidea</taxon>
        <taxon>Toxocaridae</taxon>
        <taxon>Toxocara</taxon>
    </lineage>
</organism>
<dbReference type="Pfam" id="PF00188">
    <property type="entry name" value="CAP"/>
    <property type="match status" value="1"/>
</dbReference>
<dbReference type="Proteomes" id="UP000050794">
    <property type="component" value="Unassembled WGS sequence"/>
</dbReference>
<name>A0A183UPF3_TOXCA</name>
<accession>A0A183UPF3</accession>
<dbReference type="WBParaSite" id="TCNE_0001037301-mRNA-1">
    <property type="protein sequence ID" value="TCNE_0001037301-mRNA-1"/>
    <property type="gene ID" value="TCNE_0001037301"/>
</dbReference>
<reference evidence="4" key="1">
    <citation type="submission" date="2016-06" db="UniProtKB">
        <authorList>
            <consortium name="WormBaseParasite"/>
        </authorList>
    </citation>
    <scope>IDENTIFICATION</scope>
</reference>
<dbReference type="InterPro" id="IPR035940">
    <property type="entry name" value="CAP_sf"/>
</dbReference>
<keyword evidence="3" id="KW-1185">Reference proteome</keyword>
<evidence type="ECO:0000313" key="3">
    <source>
        <dbReference type="Proteomes" id="UP000050794"/>
    </source>
</evidence>
<evidence type="ECO:0000313" key="2">
    <source>
        <dbReference type="EMBL" id="VDM41694.1"/>
    </source>
</evidence>
<dbReference type="CDD" id="cd05380">
    <property type="entry name" value="CAP_euk"/>
    <property type="match status" value="1"/>
</dbReference>
<dbReference type="AlphaFoldDB" id="A0A183UPF3"/>
<evidence type="ECO:0000259" key="1">
    <source>
        <dbReference type="SMART" id="SM00198"/>
    </source>
</evidence>
<dbReference type="EMBL" id="UYWY01020480">
    <property type="protein sequence ID" value="VDM41694.1"/>
    <property type="molecule type" value="Genomic_DNA"/>
</dbReference>
<dbReference type="Gene3D" id="3.40.33.10">
    <property type="entry name" value="CAP"/>
    <property type="match status" value="1"/>
</dbReference>
<dbReference type="SUPFAM" id="SSF55797">
    <property type="entry name" value="PR-1-like"/>
    <property type="match status" value="1"/>
</dbReference>
<dbReference type="InterPro" id="IPR014044">
    <property type="entry name" value="CAP_dom"/>
</dbReference>
<dbReference type="SMART" id="SM00198">
    <property type="entry name" value="SCP"/>
    <property type="match status" value="1"/>
</dbReference>
<proteinExistence type="predicted"/>
<reference evidence="2 3" key="2">
    <citation type="submission" date="2018-11" db="EMBL/GenBank/DDBJ databases">
        <authorList>
            <consortium name="Pathogen Informatics"/>
        </authorList>
    </citation>
    <scope>NUCLEOTIDE SEQUENCE [LARGE SCALE GENOMIC DNA]</scope>
</reference>
<gene>
    <name evidence="2" type="ORF">TCNE_LOCUS10373</name>
</gene>
<feature type="domain" description="SCP" evidence="1">
    <location>
        <begin position="6"/>
        <end position="133"/>
    </location>
</feature>
<evidence type="ECO:0000313" key="4">
    <source>
        <dbReference type="WBParaSite" id="TCNE_0001037301-mRNA-1"/>
    </source>
</evidence>
<sequence length="135" mass="15213">MALSPAIRSAIVTQHNQLRSSLAKGLEPTVRGENAPSGKNIYKLSYDCKLEAQAQKWSNECTFQHSNIALRNASENLFWAWGNDISAVTTIPKAISWWWNELSLIGISDPQNRLTFDVFRSGVGHFTAVWMLPFF</sequence>